<feature type="non-terminal residue" evidence="1">
    <location>
        <position position="105"/>
    </location>
</feature>
<organism evidence="1 2">
    <name type="scientific">Symbiodinium pilosum</name>
    <name type="common">Dinoflagellate</name>
    <dbReference type="NCBI Taxonomy" id="2952"/>
    <lineage>
        <taxon>Eukaryota</taxon>
        <taxon>Sar</taxon>
        <taxon>Alveolata</taxon>
        <taxon>Dinophyceae</taxon>
        <taxon>Suessiales</taxon>
        <taxon>Symbiodiniaceae</taxon>
        <taxon>Symbiodinium</taxon>
    </lineage>
</organism>
<protein>
    <submittedName>
        <fullName evidence="1">Uncharacterized protein</fullName>
    </submittedName>
</protein>
<feature type="non-terminal residue" evidence="1">
    <location>
        <position position="1"/>
    </location>
</feature>
<reference evidence="1" key="1">
    <citation type="submission" date="2021-02" db="EMBL/GenBank/DDBJ databases">
        <authorList>
            <person name="Dougan E. K."/>
            <person name="Rhodes N."/>
            <person name="Thang M."/>
            <person name="Chan C."/>
        </authorList>
    </citation>
    <scope>NUCLEOTIDE SEQUENCE</scope>
</reference>
<accession>A0A812Y4V0</accession>
<evidence type="ECO:0000313" key="2">
    <source>
        <dbReference type="Proteomes" id="UP000649617"/>
    </source>
</evidence>
<proteinExistence type="predicted"/>
<sequence length="105" mass="11187">GSIEHLQSETVRHLQAAESHAKKLRAATLVAQKLAQNFTASPEDIADDLRKHVTESMEKARGAKESAKATLAMAQEASEAAHSVLSEANASEVAARTLLDRALAQ</sequence>
<gene>
    <name evidence="1" type="ORF">SPIL2461_LOCUS22783</name>
</gene>
<dbReference type="Proteomes" id="UP000649617">
    <property type="component" value="Unassembled WGS sequence"/>
</dbReference>
<name>A0A812Y4V0_SYMPI</name>
<dbReference type="AlphaFoldDB" id="A0A812Y4V0"/>
<keyword evidence="2" id="KW-1185">Reference proteome</keyword>
<dbReference type="EMBL" id="CAJNIZ010047640">
    <property type="protein sequence ID" value="CAE7772507.1"/>
    <property type="molecule type" value="Genomic_DNA"/>
</dbReference>
<evidence type="ECO:0000313" key="1">
    <source>
        <dbReference type="EMBL" id="CAE7772507.1"/>
    </source>
</evidence>
<comment type="caution">
    <text evidence="1">The sequence shown here is derived from an EMBL/GenBank/DDBJ whole genome shotgun (WGS) entry which is preliminary data.</text>
</comment>